<dbReference type="RefSeq" id="WP_110937291.1">
    <property type="nucleotide sequence ID" value="NZ_KZ614146.1"/>
</dbReference>
<dbReference type="GO" id="GO:0016747">
    <property type="term" value="F:acyltransferase activity, transferring groups other than amino-acyl groups"/>
    <property type="evidence" value="ECO:0007669"/>
    <property type="project" value="InterPro"/>
</dbReference>
<keyword evidence="3" id="KW-1185">Reference proteome</keyword>
<dbReference type="PANTHER" id="PTHR43415">
    <property type="entry name" value="SPERMIDINE N(1)-ACETYLTRANSFERASE"/>
    <property type="match status" value="1"/>
</dbReference>
<comment type="caution">
    <text evidence="2">The sequence shown here is derived from an EMBL/GenBank/DDBJ whole genome shotgun (WGS) entry which is preliminary data.</text>
</comment>
<sequence>MFDINEDIIVKIRTGQLEDAKSVLEIQKNVVSEEKYLITVTEEFNKTPDQQREWIQKILENERETLIIAEMNGEIVGWIVFFVQNRKRLSHVGSLGMMISEDYRGMGIGKLLVKELLDWAKTNRLIEKVSLGVFSTNQRAISMYKRMGFVEEGRKVNEIKINENEYVDDIQMYKLI</sequence>
<evidence type="ECO:0000259" key="1">
    <source>
        <dbReference type="PROSITE" id="PS51186"/>
    </source>
</evidence>
<evidence type="ECO:0000313" key="2">
    <source>
        <dbReference type="EMBL" id="RKL67222.1"/>
    </source>
</evidence>
<dbReference type="PROSITE" id="PS51186">
    <property type="entry name" value="GNAT"/>
    <property type="match status" value="1"/>
</dbReference>
<dbReference type="EMBL" id="PDOE01000004">
    <property type="protein sequence ID" value="RKL67222.1"/>
    <property type="molecule type" value="Genomic_DNA"/>
</dbReference>
<gene>
    <name evidence="2" type="ORF">CR203_11985</name>
</gene>
<dbReference type="PANTHER" id="PTHR43415:SF3">
    <property type="entry name" value="GNAT-FAMILY ACETYLTRANSFERASE"/>
    <property type="match status" value="1"/>
</dbReference>
<reference evidence="2 3" key="1">
    <citation type="submission" date="2017-10" db="EMBL/GenBank/DDBJ databases">
        <title>Bacillus sp. nov., a halophilic bacterium isolated from a Keqin Lake.</title>
        <authorList>
            <person name="Wang H."/>
        </authorList>
    </citation>
    <scope>NUCLEOTIDE SEQUENCE [LARGE SCALE GENOMIC DNA]</scope>
    <source>
        <strain evidence="2 3">KCTC 13187</strain>
    </source>
</reference>
<dbReference type="OrthoDB" id="948250at2"/>
<proteinExistence type="predicted"/>
<name>A0A3A9K9K7_9BACI</name>
<organism evidence="2 3">
    <name type="scientific">Salipaludibacillus neizhouensis</name>
    <dbReference type="NCBI Taxonomy" id="885475"/>
    <lineage>
        <taxon>Bacteria</taxon>
        <taxon>Bacillati</taxon>
        <taxon>Bacillota</taxon>
        <taxon>Bacilli</taxon>
        <taxon>Bacillales</taxon>
        <taxon>Bacillaceae</taxon>
    </lineage>
</organism>
<evidence type="ECO:0000313" key="3">
    <source>
        <dbReference type="Proteomes" id="UP000281498"/>
    </source>
</evidence>
<dbReference type="CDD" id="cd04301">
    <property type="entry name" value="NAT_SF"/>
    <property type="match status" value="1"/>
</dbReference>
<dbReference type="InterPro" id="IPR016181">
    <property type="entry name" value="Acyl_CoA_acyltransferase"/>
</dbReference>
<dbReference type="AlphaFoldDB" id="A0A3A9K9K7"/>
<dbReference type="Pfam" id="PF00583">
    <property type="entry name" value="Acetyltransf_1"/>
    <property type="match status" value="1"/>
</dbReference>
<feature type="domain" description="N-acetyltransferase" evidence="1">
    <location>
        <begin position="10"/>
        <end position="176"/>
    </location>
</feature>
<dbReference type="Gene3D" id="3.40.630.30">
    <property type="match status" value="1"/>
</dbReference>
<dbReference type="SUPFAM" id="SSF55729">
    <property type="entry name" value="Acyl-CoA N-acyltransferases (Nat)"/>
    <property type="match status" value="1"/>
</dbReference>
<accession>A0A3A9K9K7</accession>
<keyword evidence="2" id="KW-0808">Transferase</keyword>
<protein>
    <submittedName>
        <fullName evidence="2">GNAT family N-acetyltransferase</fullName>
    </submittedName>
</protein>
<dbReference type="Proteomes" id="UP000281498">
    <property type="component" value="Unassembled WGS sequence"/>
</dbReference>
<dbReference type="InterPro" id="IPR000182">
    <property type="entry name" value="GNAT_dom"/>
</dbReference>